<protein>
    <submittedName>
        <fullName evidence="2">Argininosuccinate lyase</fullName>
    </submittedName>
</protein>
<evidence type="ECO:0000313" key="2">
    <source>
        <dbReference type="EMBL" id="KKS86031.1"/>
    </source>
</evidence>
<keyword evidence="2" id="KW-0456">Lyase</keyword>
<dbReference type="InterPro" id="IPR008948">
    <property type="entry name" value="L-Aspartase-like"/>
</dbReference>
<name>A0A0G1ESI8_9BACT</name>
<dbReference type="Gene3D" id="1.20.200.10">
    <property type="entry name" value="Fumarase/aspartase (Central domain)"/>
    <property type="match status" value="1"/>
</dbReference>
<accession>A0A0G1ESI8</accession>
<organism evidence="2 3">
    <name type="scientific">Candidatus Gottesmanbacteria bacterium GW2011_GWA1_43_11</name>
    <dbReference type="NCBI Taxonomy" id="1618436"/>
    <lineage>
        <taxon>Bacteria</taxon>
        <taxon>Candidatus Gottesmaniibacteriota</taxon>
    </lineage>
</organism>
<dbReference type="InterPro" id="IPR022761">
    <property type="entry name" value="Fumarate_lyase_N"/>
</dbReference>
<feature type="domain" description="Fumarate lyase N-terminal" evidence="1">
    <location>
        <begin position="2"/>
        <end position="131"/>
    </location>
</feature>
<comment type="caution">
    <text evidence="2">The sequence shown here is derived from an EMBL/GenBank/DDBJ whole genome shotgun (WGS) entry which is preliminary data.</text>
</comment>
<dbReference type="PATRIC" id="fig|1618436.3.peg.167"/>
<dbReference type="Gene3D" id="1.10.275.10">
    <property type="entry name" value="Fumarase/aspartase (N-terminal domain)"/>
    <property type="match status" value="1"/>
</dbReference>
<dbReference type="Proteomes" id="UP000034543">
    <property type="component" value="Unassembled WGS sequence"/>
</dbReference>
<dbReference type="AlphaFoldDB" id="A0A0G1ESI8"/>
<dbReference type="InterPro" id="IPR009049">
    <property type="entry name" value="Argininosuccinate_lyase"/>
</dbReference>
<dbReference type="PANTHER" id="PTHR43814:SF1">
    <property type="entry name" value="ARGININOSUCCINATE LYASE"/>
    <property type="match status" value="1"/>
</dbReference>
<dbReference type="SUPFAM" id="SSF48557">
    <property type="entry name" value="L-aspartase-like"/>
    <property type="match status" value="1"/>
</dbReference>
<gene>
    <name evidence="2" type="ORF">UV59_C0003G0026</name>
</gene>
<dbReference type="PANTHER" id="PTHR43814">
    <property type="entry name" value="ARGININOSUCCINATE LYASE"/>
    <property type="match status" value="1"/>
</dbReference>
<dbReference type="InterPro" id="IPR020557">
    <property type="entry name" value="Fumarate_lyase_CS"/>
</dbReference>
<dbReference type="PROSITE" id="PS00163">
    <property type="entry name" value="FUMARATE_LYASES"/>
    <property type="match status" value="1"/>
</dbReference>
<dbReference type="Gene3D" id="1.10.40.30">
    <property type="entry name" value="Fumarase/aspartase (C-terminal domain)"/>
    <property type="match status" value="1"/>
</dbReference>
<dbReference type="STRING" id="1618436.UV59_C0003G0026"/>
<dbReference type="GO" id="GO:0042450">
    <property type="term" value="P:L-arginine biosynthetic process via ornithine"/>
    <property type="evidence" value="ECO:0007669"/>
    <property type="project" value="InterPro"/>
</dbReference>
<proteinExistence type="predicted"/>
<evidence type="ECO:0000259" key="1">
    <source>
        <dbReference type="Pfam" id="PF00206"/>
    </source>
</evidence>
<sequence length="288" mass="31857">MWAGAFAESLLDDLQILKTAYELNDQSPLGSGAEYGVPLPLDRKLTAQLLGFKKIQNNSLYCQNSWGKIEVNVVNALISILATVNRFASDCMLFTTAEFGFFTASDKVTTGSSIMPQKKNVDLAELIRSKVHLLVGNYVSLLGVSTNLVSGYNRDLQDSKKLLIDSLNTTYQVIGATQLLLTYITPQKNKLATAMTKELFATHLAIDRVQKGIPFRDAYKQVAANLSAVPEPDETTIATLLSKSNHAGGTGNLQLDKAKRLLTRIRRHWQQEQNAWLRVTANLLTRIN</sequence>
<dbReference type="GO" id="GO:0004056">
    <property type="term" value="F:argininosuccinate lyase activity"/>
    <property type="evidence" value="ECO:0007669"/>
    <property type="project" value="InterPro"/>
</dbReference>
<dbReference type="GO" id="GO:0005829">
    <property type="term" value="C:cytosol"/>
    <property type="evidence" value="ECO:0007669"/>
    <property type="project" value="TreeGrafter"/>
</dbReference>
<dbReference type="InterPro" id="IPR024083">
    <property type="entry name" value="Fumarase/histidase_N"/>
</dbReference>
<dbReference type="PRINTS" id="PR00145">
    <property type="entry name" value="ARGSUCLYASE"/>
</dbReference>
<evidence type="ECO:0000313" key="3">
    <source>
        <dbReference type="Proteomes" id="UP000034543"/>
    </source>
</evidence>
<dbReference type="EMBL" id="LCFB01000003">
    <property type="protein sequence ID" value="KKS86031.1"/>
    <property type="molecule type" value="Genomic_DNA"/>
</dbReference>
<reference evidence="2 3" key="1">
    <citation type="journal article" date="2015" name="Nature">
        <title>rRNA introns, odd ribosomes, and small enigmatic genomes across a large radiation of phyla.</title>
        <authorList>
            <person name="Brown C.T."/>
            <person name="Hug L.A."/>
            <person name="Thomas B.C."/>
            <person name="Sharon I."/>
            <person name="Castelle C.J."/>
            <person name="Singh A."/>
            <person name="Wilkins M.J."/>
            <person name="Williams K.H."/>
            <person name="Banfield J.F."/>
        </authorList>
    </citation>
    <scope>NUCLEOTIDE SEQUENCE [LARGE SCALE GENOMIC DNA]</scope>
</reference>
<dbReference type="Pfam" id="PF00206">
    <property type="entry name" value="Lyase_1"/>
    <property type="match status" value="1"/>
</dbReference>